<comment type="catalytic activity">
    <reaction evidence="8">
        <text>a 1-acyl-sn-glycero-3-phosphocholine + H2O = sn-glycerol 3-phosphocholine + a fatty acid + H(+)</text>
        <dbReference type="Rhea" id="RHEA:15177"/>
        <dbReference type="ChEBI" id="CHEBI:15377"/>
        <dbReference type="ChEBI" id="CHEBI:15378"/>
        <dbReference type="ChEBI" id="CHEBI:16870"/>
        <dbReference type="ChEBI" id="CHEBI:28868"/>
        <dbReference type="ChEBI" id="CHEBI:58168"/>
        <dbReference type="EC" id="3.1.1.5"/>
    </reaction>
</comment>
<dbReference type="EC" id="3.1.1.5" evidence="8"/>
<comment type="subcellular location">
    <subcellularLocation>
        <location evidence="2 9">Membrane</location>
        <topology evidence="2 9">Multi-pass membrane protein</topology>
    </subcellularLocation>
</comment>
<dbReference type="GO" id="GO:0005886">
    <property type="term" value="C:plasma membrane"/>
    <property type="evidence" value="ECO:0007669"/>
    <property type="project" value="TreeGrafter"/>
</dbReference>
<gene>
    <name evidence="11" type="ORF">PENANT_c025G08626</name>
</gene>
<evidence type="ECO:0000256" key="2">
    <source>
        <dbReference type="ARBA" id="ARBA00004141"/>
    </source>
</evidence>
<dbReference type="InterPro" id="IPR002642">
    <property type="entry name" value="LysoPLipase_cat_dom"/>
</dbReference>
<evidence type="ECO:0000256" key="8">
    <source>
        <dbReference type="RuleBase" id="RU362103"/>
    </source>
</evidence>
<dbReference type="Gene3D" id="3.40.1090.10">
    <property type="entry name" value="Cytosolic phospholipase A2 catalytic domain"/>
    <property type="match status" value="1"/>
</dbReference>
<keyword evidence="6 9" id="KW-0472">Membrane</keyword>
<keyword evidence="7 8" id="KW-0442">Lipid degradation</keyword>
<accession>A0A1V6PXP1</accession>
<feature type="domain" description="PLA2c" evidence="10">
    <location>
        <begin position="1"/>
        <end position="283"/>
    </location>
</feature>
<dbReference type="GO" id="GO:0005375">
    <property type="term" value="F:copper ion transmembrane transporter activity"/>
    <property type="evidence" value="ECO:0007669"/>
    <property type="project" value="UniProtKB-UniRule"/>
</dbReference>
<dbReference type="Pfam" id="PF04145">
    <property type="entry name" value="Ctr"/>
    <property type="match status" value="2"/>
</dbReference>
<evidence type="ECO:0000313" key="11">
    <source>
        <dbReference type="EMBL" id="OQD81774.1"/>
    </source>
</evidence>
<dbReference type="GO" id="GO:0009395">
    <property type="term" value="P:phospholipid catabolic process"/>
    <property type="evidence" value="ECO:0007669"/>
    <property type="project" value="InterPro"/>
</dbReference>
<dbReference type="Proteomes" id="UP000191672">
    <property type="component" value="Unassembled WGS sequence"/>
</dbReference>
<dbReference type="Pfam" id="PF01735">
    <property type="entry name" value="PLA2_B"/>
    <property type="match status" value="1"/>
</dbReference>
<evidence type="ECO:0000256" key="4">
    <source>
        <dbReference type="ARBA" id="ARBA00022692"/>
    </source>
</evidence>
<sequence length="283" mass="30827">MDESSGMDANTSTNMNMGMASTFSTSTTVTLLFTGWKTTTPTQYTLTLLLLLLLAIFNRFLGALKFQLEQAWAQHGLVPPALELTAIHSRGDIHKAKLSPLPNYIRVHGDENDDEDMGQALMLAVMTFNTGVFVAVLLGVLCGELLFARFFRGMTGWQEASTKNNWPSGRPLVAIHERRLNSSGIGNGTAFSSIPDTNTFINLGLNTRPTFFGCDISNLTDPAPLVVYVPNHPYTMLSNKSTFQVEYSIIERDAVIENGYNAMTMGNGTGNGYSDWSACAGCA</sequence>
<dbReference type="GO" id="GO:0004622">
    <property type="term" value="F:phosphatidylcholine lysophospholipase activity"/>
    <property type="evidence" value="ECO:0007669"/>
    <property type="project" value="UniProtKB-EC"/>
</dbReference>
<evidence type="ECO:0000313" key="12">
    <source>
        <dbReference type="Proteomes" id="UP000191672"/>
    </source>
</evidence>
<dbReference type="SUPFAM" id="SSF52151">
    <property type="entry name" value="FabD/lysophospholipase-like"/>
    <property type="match status" value="1"/>
</dbReference>
<feature type="transmembrane region" description="Helical" evidence="9">
    <location>
        <begin position="120"/>
        <end position="147"/>
    </location>
</feature>
<evidence type="ECO:0000259" key="10">
    <source>
        <dbReference type="PROSITE" id="PS51210"/>
    </source>
</evidence>
<evidence type="ECO:0000256" key="6">
    <source>
        <dbReference type="ARBA" id="ARBA00023136"/>
    </source>
</evidence>
<proteinExistence type="inferred from homology"/>
<dbReference type="PANTHER" id="PTHR12483">
    <property type="entry name" value="SOLUTE CARRIER FAMILY 31 COPPER TRANSPORTERS"/>
    <property type="match status" value="1"/>
</dbReference>
<keyword evidence="5 9" id="KW-1133">Transmembrane helix</keyword>
<name>A0A1V6PXP1_9EURO</name>
<keyword evidence="12" id="KW-1185">Reference proteome</keyword>
<comment type="similarity">
    <text evidence="3 8">Belongs to the lysophospholipase family.</text>
</comment>
<feature type="transmembrane region" description="Helical" evidence="9">
    <location>
        <begin position="46"/>
        <end position="64"/>
    </location>
</feature>
<keyword evidence="9" id="KW-0813">Transport</keyword>
<keyword evidence="7 8" id="KW-0443">Lipid metabolism</keyword>
<dbReference type="STRING" id="416450.A0A1V6PXP1"/>
<dbReference type="PROSITE" id="PS51210">
    <property type="entry name" value="PLA2C"/>
    <property type="match status" value="1"/>
</dbReference>
<keyword evidence="9" id="KW-0406">Ion transport</keyword>
<keyword evidence="9" id="KW-0186">Copper</keyword>
<keyword evidence="9" id="KW-0187">Copper transport</keyword>
<organism evidence="11 12">
    <name type="scientific">Penicillium antarcticum</name>
    <dbReference type="NCBI Taxonomy" id="416450"/>
    <lineage>
        <taxon>Eukaryota</taxon>
        <taxon>Fungi</taxon>
        <taxon>Dikarya</taxon>
        <taxon>Ascomycota</taxon>
        <taxon>Pezizomycotina</taxon>
        <taxon>Eurotiomycetes</taxon>
        <taxon>Eurotiomycetidae</taxon>
        <taxon>Eurotiales</taxon>
        <taxon>Aspergillaceae</taxon>
        <taxon>Penicillium</taxon>
    </lineage>
</organism>
<evidence type="ECO:0000256" key="1">
    <source>
        <dbReference type="ARBA" id="ARBA00002169"/>
    </source>
</evidence>
<comment type="caution">
    <text evidence="11">The sequence shown here is derived from an EMBL/GenBank/DDBJ whole genome shotgun (WGS) entry which is preliminary data.</text>
</comment>
<evidence type="ECO:0000256" key="9">
    <source>
        <dbReference type="RuleBase" id="RU367022"/>
    </source>
</evidence>
<dbReference type="InterPro" id="IPR016035">
    <property type="entry name" value="Acyl_Trfase/lysoPLipase"/>
</dbReference>
<reference evidence="12" key="1">
    <citation type="journal article" date="2017" name="Nat. Microbiol.">
        <title>Global analysis of biosynthetic gene clusters reveals vast potential of secondary metabolite production in Penicillium species.</title>
        <authorList>
            <person name="Nielsen J.C."/>
            <person name="Grijseels S."/>
            <person name="Prigent S."/>
            <person name="Ji B."/>
            <person name="Dainat J."/>
            <person name="Nielsen K.F."/>
            <person name="Frisvad J.C."/>
            <person name="Workman M."/>
            <person name="Nielsen J."/>
        </authorList>
    </citation>
    <scope>NUCLEOTIDE SEQUENCE [LARGE SCALE GENOMIC DNA]</scope>
    <source>
        <strain evidence="12">IBT 31811</strain>
    </source>
</reference>
<keyword evidence="7 8" id="KW-0378">Hydrolase</keyword>
<evidence type="ECO:0000256" key="5">
    <source>
        <dbReference type="ARBA" id="ARBA00022989"/>
    </source>
</evidence>
<keyword evidence="4 9" id="KW-0812">Transmembrane</keyword>
<protein>
    <recommendedName>
        <fullName evidence="8 9">Multifunctional fusion protein</fullName>
    </recommendedName>
    <domain>
        <recommendedName>
            <fullName evidence="8">Lysophospholipase</fullName>
            <ecNumber evidence="8">3.1.1.5</ecNumber>
        </recommendedName>
    </domain>
    <domain>
        <recommendedName>
            <fullName evidence="9">Copper transport protein</fullName>
        </recommendedName>
    </domain>
</protein>
<dbReference type="EMBL" id="MDYN01000025">
    <property type="protein sequence ID" value="OQD81774.1"/>
    <property type="molecule type" value="Genomic_DNA"/>
</dbReference>
<dbReference type="PANTHER" id="PTHR12483:SF27">
    <property type="entry name" value="COPPER TRANSPORT PROTEIN CTR1"/>
    <property type="match status" value="1"/>
</dbReference>
<dbReference type="AlphaFoldDB" id="A0A1V6PXP1"/>
<comment type="similarity">
    <text evidence="9">Belongs to the copper transporter (Ctr) (TC 1.A.56) family. SLC31A subfamily.</text>
</comment>
<evidence type="ECO:0000256" key="7">
    <source>
        <dbReference type="PROSITE-ProRule" id="PRU00555"/>
    </source>
</evidence>
<comment type="function">
    <text evidence="1">Catalyzes the release of fatty acids from lysophospholipids.</text>
</comment>
<feature type="transmembrane region" description="Helical" evidence="9">
    <location>
        <begin position="15"/>
        <end position="34"/>
    </location>
</feature>
<evidence type="ECO:0000256" key="3">
    <source>
        <dbReference type="ARBA" id="ARBA00008780"/>
    </source>
</evidence>
<dbReference type="InterPro" id="IPR007274">
    <property type="entry name" value="Cop_transporter"/>
</dbReference>